<keyword evidence="7" id="KW-0645">Protease</keyword>
<comment type="caution">
    <text evidence="7">The sequence shown here is derived from an EMBL/GenBank/DDBJ whole genome shotgun (WGS) entry which is preliminary data.</text>
</comment>
<name>A0A7C4AAN3_9BACT</name>
<sequence>MTSSSAPFAAIPRPWPDAAGPVQEELGLPRLDQVTALHWALALQAQNIPHKVRPGWPGYKIQVPPGRLEEATTELRAFARENPSAVEIADLRKPEFTWGELPGVLWSLSIVTVFLTLTGAENTIGALFVDWHHRGGGDTGLMAAGQWWRAFTSLTLHADIAHLVGNVVLGGSFLLLLARQVGLGTAWFLAVYSAGVANMAKLAVFSAGYRFLGSSTAVFAALGALAGVRLVRLGRQLLLKKALPFAAGVMILAFLGVGTEEEARKIDLAGHFMGFGAGFVFGALYALLDRVMDGHGRRLSPWLGLAAAALMLGAWAFALLAA</sequence>
<proteinExistence type="predicted"/>
<evidence type="ECO:0000256" key="4">
    <source>
        <dbReference type="ARBA" id="ARBA00023136"/>
    </source>
</evidence>
<dbReference type="GO" id="GO:0006508">
    <property type="term" value="P:proteolysis"/>
    <property type="evidence" value="ECO:0007669"/>
    <property type="project" value="UniProtKB-KW"/>
</dbReference>
<feature type="transmembrane region" description="Helical" evidence="5">
    <location>
        <begin position="300"/>
        <end position="321"/>
    </location>
</feature>
<keyword evidence="3 5" id="KW-1133">Transmembrane helix</keyword>
<dbReference type="PANTHER" id="PTHR43731:SF26">
    <property type="entry name" value="RHOMBOID-LIKE PROTEIN 10, CHLOROPLASTIC"/>
    <property type="match status" value="1"/>
</dbReference>
<dbReference type="InterPro" id="IPR022764">
    <property type="entry name" value="Peptidase_S54_rhomboid_dom"/>
</dbReference>
<evidence type="ECO:0000256" key="3">
    <source>
        <dbReference type="ARBA" id="ARBA00022989"/>
    </source>
</evidence>
<dbReference type="InterPro" id="IPR050925">
    <property type="entry name" value="Rhomboid_protease_S54"/>
</dbReference>
<dbReference type="Gene3D" id="1.20.1540.10">
    <property type="entry name" value="Rhomboid-like"/>
    <property type="match status" value="1"/>
</dbReference>
<feature type="transmembrane region" description="Helical" evidence="5">
    <location>
        <begin position="269"/>
        <end position="288"/>
    </location>
</feature>
<dbReference type="InterPro" id="IPR035952">
    <property type="entry name" value="Rhomboid-like_sf"/>
</dbReference>
<dbReference type="SUPFAM" id="SSF144091">
    <property type="entry name" value="Rhomboid-like"/>
    <property type="match status" value="1"/>
</dbReference>
<reference evidence="7" key="1">
    <citation type="journal article" date="2020" name="mSystems">
        <title>Genome- and Community-Level Interaction Insights into Carbon Utilization and Element Cycling Functions of Hydrothermarchaeota in Hydrothermal Sediment.</title>
        <authorList>
            <person name="Zhou Z."/>
            <person name="Liu Y."/>
            <person name="Xu W."/>
            <person name="Pan J."/>
            <person name="Luo Z.H."/>
            <person name="Li M."/>
        </authorList>
    </citation>
    <scope>NUCLEOTIDE SEQUENCE [LARGE SCALE GENOMIC DNA]</scope>
    <source>
        <strain evidence="7">SpSt-413</strain>
    </source>
</reference>
<evidence type="ECO:0000256" key="1">
    <source>
        <dbReference type="ARBA" id="ARBA00004141"/>
    </source>
</evidence>
<feature type="transmembrane region" description="Helical" evidence="5">
    <location>
        <begin position="211"/>
        <end position="231"/>
    </location>
</feature>
<feature type="domain" description="Peptidase S54 rhomboid" evidence="6">
    <location>
        <begin position="145"/>
        <end position="285"/>
    </location>
</feature>
<evidence type="ECO:0000256" key="2">
    <source>
        <dbReference type="ARBA" id="ARBA00022692"/>
    </source>
</evidence>
<dbReference type="AlphaFoldDB" id="A0A7C4AAN3"/>
<dbReference type="GO" id="GO:0016020">
    <property type="term" value="C:membrane"/>
    <property type="evidence" value="ECO:0007669"/>
    <property type="project" value="UniProtKB-SubCell"/>
</dbReference>
<evidence type="ECO:0000259" key="6">
    <source>
        <dbReference type="Pfam" id="PF01694"/>
    </source>
</evidence>
<dbReference type="GO" id="GO:0004252">
    <property type="term" value="F:serine-type endopeptidase activity"/>
    <property type="evidence" value="ECO:0007669"/>
    <property type="project" value="InterPro"/>
</dbReference>
<feature type="transmembrane region" description="Helical" evidence="5">
    <location>
        <begin position="185"/>
        <end position="205"/>
    </location>
</feature>
<feature type="transmembrane region" description="Helical" evidence="5">
    <location>
        <begin position="238"/>
        <end position="257"/>
    </location>
</feature>
<dbReference type="PANTHER" id="PTHR43731">
    <property type="entry name" value="RHOMBOID PROTEASE"/>
    <property type="match status" value="1"/>
</dbReference>
<evidence type="ECO:0000256" key="5">
    <source>
        <dbReference type="SAM" id="Phobius"/>
    </source>
</evidence>
<dbReference type="EMBL" id="DSRP01000183">
    <property type="protein sequence ID" value="HGG91829.1"/>
    <property type="molecule type" value="Genomic_DNA"/>
</dbReference>
<accession>A0A7C4AAN3</accession>
<keyword evidence="2 5" id="KW-0812">Transmembrane</keyword>
<organism evidence="7">
    <name type="scientific">Fundidesulfovibrio putealis</name>
    <dbReference type="NCBI Taxonomy" id="270496"/>
    <lineage>
        <taxon>Bacteria</taxon>
        <taxon>Pseudomonadati</taxon>
        <taxon>Thermodesulfobacteriota</taxon>
        <taxon>Desulfovibrionia</taxon>
        <taxon>Desulfovibrionales</taxon>
        <taxon>Desulfovibrionaceae</taxon>
        <taxon>Fundidesulfovibrio</taxon>
    </lineage>
</organism>
<keyword evidence="7" id="KW-0378">Hydrolase</keyword>
<keyword evidence="4 5" id="KW-0472">Membrane</keyword>
<evidence type="ECO:0000313" key="7">
    <source>
        <dbReference type="EMBL" id="HGG91829.1"/>
    </source>
</evidence>
<comment type="subcellular location">
    <subcellularLocation>
        <location evidence="1">Membrane</location>
        <topology evidence="1">Multi-pass membrane protein</topology>
    </subcellularLocation>
</comment>
<dbReference type="Pfam" id="PF01694">
    <property type="entry name" value="Rhomboid"/>
    <property type="match status" value="1"/>
</dbReference>
<feature type="transmembrane region" description="Helical" evidence="5">
    <location>
        <begin position="160"/>
        <end position="178"/>
    </location>
</feature>
<protein>
    <submittedName>
        <fullName evidence="7">Rhomboid family intramembrane serine protease</fullName>
    </submittedName>
</protein>
<gene>
    <name evidence="7" type="ORF">ENR59_02615</name>
</gene>